<dbReference type="PANTHER" id="PTHR21180">
    <property type="entry name" value="ENDONUCLEASE/EXONUCLEASE/PHOSPHATASE FAMILY DOMAIN-CONTAINING PROTEIN 1"/>
    <property type="match status" value="1"/>
</dbReference>
<name>A0A4V3A3M6_9LACO</name>
<dbReference type="Proteomes" id="UP000294854">
    <property type="component" value="Unassembled WGS sequence"/>
</dbReference>
<feature type="transmembrane region" description="Helical" evidence="2">
    <location>
        <begin position="12"/>
        <end position="33"/>
    </location>
</feature>
<dbReference type="InterPro" id="IPR019554">
    <property type="entry name" value="Soluble_ligand-bd"/>
</dbReference>
<dbReference type="GO" id="GO:0015627">
    <property type="term" value="C:type II protein secretion system complex"/>
    <property type="evidence" value="ECO:0007669"/>
    <property type="project" value="TreeGrafter"/>
</dbReference>
<dbReference type="Gene3D" id="1.10.150.280">
    <property type="entry name" value="AF1531-like domain"/>
    <property type="match status" value="1"/>
</dbReference>
<gene>
    <name evidence="4" type="ORF">C5L31_001025</name>
</gene>
<dbReference type="RefSeq" id="WP_010620057.1">
    <property type="nucleotide sequence ID" value="NZ_PUFO01000068.1"/>
</dbReference>
<evidence type="ECO:0000313" key="5">
    <source>
        <dbReference type="Proteomes" id="UP000294854"/>
    </source>
</evidence>
<keyword evidence="2" id="KW-0812">Transmembrane</keyword>
<sequence length="241" mass="25456">MDKVKELYQEYRIQIIGGIIAVLILVAISFFMLNQKGGTDSPTLNGTQTGNSMVSPRKVSGSSASTQSSGFQQTASSDGHKQIYIDVKGAVKNPGVYQVTANMRVNDAIDLAGGFNRSADQKHINLAQSLTDQQVVYVPVKGEVKGEPGAMTGTPVESSSSNPSETPNSSNGSPDAGGAKVNLNQADASQLQELSGIGEKKAEDIIQYREAHGEFKSVNDLTKISGFGDKTVEKISETATV</sequence>
<evidence type="ECO:0000313" key="4">
    <source>
        <dbReference type="EMBL" id="TDG75148.1"/>
    </source>
</evidence>
<organism evidence="4 5">
    <name type="scientific">Secundilactobacillus malefermentans</name>
    <dbReference type="NCBI Taxonomy" id="176292"/>
    <lineage>
        <taxon>Bacteria</taxon>
        <taxon>Bacillati</taxon>
        <taxon>Bacillota</taxon>
        <taxon>Bacilli</taxon>
        <taxon>Lactobacillales</taxon>
        <taxon>Lactobacillaceae</taxon>
        <taxon>Secundilactobacillus</taxon>
    </lineage>
</organism>
<reference evidence="4 5" key="1">
    <citation type="journal article" date="2019" name="Appl. Microbiol. Biotechnol.">
        <title>Uncovering carbohydrate metabolism through a genotype-phenotype association study of 56 lactic acid bacteria genomes.</title>
        <authorList>
            <person name="Buron-Moles G."/>
            <person name="Chailyan A."/>
            <person name="Dolejs I."/>
            <person name="Forster J."/>
            <person name="Miks M.H."/>
        </authorList>
    </citation>
    <scope>NUCLEOTIDE SEQUENCE [LARGE SCALE GENOMIC DNA]</scope>
    <source>
        <strain evidence="4 5">ATCC 49373</strain>
    </source>
</reference>
<protein>
    <recommendedName>
        <fullName evidence="3">Helix-hairpin-helix DNA-binding motif class 1 domain-containing protein</fullName>
    </recommendedName>
</protein>
<accession>A0A4V3A3M6</accession>
<dbReference type="SMART" id="SM00278">
    <property type="entry name" value="HhH1"/>
    <property type="match status" value="2"/>
</dbReference>
<evidence type="ECO:0000256" key="1">
    <source>
        <dbReference type="SAM" id="MobiDB-lite"/>
    </source>
</evidence>
<feature type="compositionally biased region" description="Polar residues" evidence="1">
    <location>
        <begin position="40"/>
        <end position="54"/>
    </location>
</feature>
<feature type="region of interest" description="Disordered" evidence="1">
    <location>
        <begin position="40"/>
        <end position="77"/>
    </location>
</feature>
<evidence type="ECO:0000259" key="3">
    <source>
        <dbReference type="SMART" id="SM00278"/>
    </source>
</evidence>
<dbReference type="EMBL" id="PUFO01000068">
    <property type="protein sequence ID" value="TDG75148.1"/>
    <property type="molecule type" value="Genomic_DNA"/>
</dbReference>
<proteinExistence type="predicted"/>
<dbReference type="PANTHER" id="PTHR21180:SF32">
    <property type="entry name" value="ENDONUCLEASE_EXONUCLEASE_PHOSPHATASE FAMILY DOMAIN-CONTAINING PROTEIN 1"/>
    <property type="match status" value="1"/>
</dbReference>
<keyword evidence="2" id="KW-1133">Transmembrane helix</keyword>
<evidence type="ECO:0000256" key="2">
    <source>
        <dbReference type="SAM" id="Phobius"/>
    </source>
</evidence>
<dbReference type="GO" id="GO:0006281">
    <property type="term" value="P:DNA repair"/>
    <property type="evidence" value="ECO:0007669"/>
    <property type="project" value="InterPro"/>
</dbReference>
<dbReference type="InterPro" id="IPR051675">
    <property type="entry name" value="Endo/Exo/Phosphatase_dom_1"/>
</dbReference>
<dbReference type="NCBIfam" id="TIGR00426">
    <property type="entry name" value="competence protein ComEA helix-hairpin-helix repeat region"/>
    <property type="match status" value="1"/>
</dbReference>
<dbReference type="GO" id="GO:0015628">
    <property type="term" value="P:protein secretion by the type II secretion system"/>
    <property type="evidence" value="ECO:0007669"/>
    <property type="project" value="TreeGrafter"/>
</dbReference>
<feature type="region of interest" description="Disordered" evidence="1">
    <location>
        <begin position="144"/>
        <end position="181"/>
    </location>
</feature>
<feature type="domain" description="Helix-hairpin-helix DNA-binding motif class 1" evidence="3">
    <location>
        <begin position="189"/>
        <end position="208"/>
    </location>
</feature>
<feature type="compositionally biased region" description="Low complexity" evidence="1">
    <location>
        <begin position="60"/>
        <end position="77"/>
    </location>
</feature>
<dbReference type="SUPFAM" id="SSF47781">
    <property type="entry name" value="RuvA domain 2-like"/>
    <property type="match status" value="1"/>
</dbReference>
<dbReference type="Pfam" id="PF12836">
    <property type="entry name" value="HHH_3"/>
    <property type="match status" value="1"/>
</dbReference>
<dbReference type="Pfam" id="PF10531">
    <property type="entry name" value="SLBB"/>
    <property type="match status" value="1"/>
</dbReference>
<dbReference type="InterPro" id="IPR004509">
    <property type="entry name" value="Competence_ComEA_HhH"/>
</dbReference>
<keyword evidence="5" id="KW-1185">Reference proteome</keyword>
<dbReference type="GO" id="GO:0003677">
    <property type="term" value="F:DNA binding"/>
    <property type="evidence" value="ECO:0007669"/>
    <property type="project" value="InterPro"/>
</dbReference>
<dbReference type="Gene3D" id="3.10.560.10">
    <property type="entry name" value="Outer membrane lipoprotein wza domain like"/>
    <property type="match status" value="1"/>
</dbReference>
<keyword evidence="2" id="KW-0472">Membrane</keyword>
<comment type="caution">
    <text evidence="4">The sequence shown here is derived from an EMBL/GenBank/DDBJ whole genome shotgun (WGS) entry which is preliminary data.</text>
</comment>
<dbReference type="InterPro" id="IPR010994">
    <property type="entry name" value="RuvA_2-like"/>
</dbReference>
<dbReference type="AlphaFoldDB" id="A0A4V3A3M6"/>
<feature type="compositionally biased region" description="Low complexity" evidence="1">
    <location>
        <begin position="153"/>
        <end position="174"/>
    </location>
</feature>
<dbReference type="STRING" id="1122149.FD44_GL000612"/>
<dbReference type="InterPro" id="IPR003583">
    <property type="entry name" value="Hlx-hairpin-Hlx_DNA-bd_motif"/>
</dbReference>
<feature type="domain" description="Helix-hairpin-helix DNA-binding motif class 1" evidence="3">
    <location>
        <begin position="219"/>
        <end position="238"/>
    </location>
</feature>